<comment type="caution">
    <text evidence="1">The sequence shown here is derived from an EMBL/GenBank/DDBJ whole genome shotgun (WGS) entry which is preliminary data.</text>
</comment>
<dbReference type="RefSeq" id="WP_209845931.1">
    <property type="nucleotide sequence ID" value="NZ_CBCRVE010000002.1"/>
</dbReference>
<protein>
    <recommendedName>
        <fullName evidence="3">COMM domain-containing protein</fullName>
    </recommendedName>
</protein>
<proteinExistence type="predicted"/>
<reference evidence="1 2" key="1">
    <citation type="submission" date="2021-03" db="EMBL/GenBank/DDBJ databases">
        <title>Genomic Encyclopedia of Type Strains, Phase IV (KMG-IV): sequencing the most valuable type-strain genomes for metagenomic binning, comparative biology and taxonomic classification.</title>
        <authorList>
            <person name="Goeker M."/>
        </authorList>
    </citation>
    <scope>NUCLEOTIDE SEQUENCE [LARGE SCALE GENOMIC DNA]</scope>
    <source>
        <strain evidence="1 2">DSM 23491</strain>
    </source>
</reference>
<evidence type="ECO:0000313" key="2">
    <source>
        <dbReference type="Proteomes" id="UP001519273"/>
    </source>
</evidence>
<accession>A0ABS4H0T4</accession>
<gene>
    <name evidence="1" type="ORF">J2Z20_000996</name>
</gene>
<dbReference type="Proteomes" id="UP001519273">
    <property type="component" value="Unassembled WGS sequence"/>
</dbReference>
<organism evidence="1 2">
    <name type="scientific">Paenibacillus sediminis</name>
    <dbReference type="NCBI Taxonomy" id="664909"/>
    <lineage>
        <taxon>Bacteria</taxon>
        <taxon>Bacillati</taxon>
        <taxon>Bacillota</taxon>
        <taxon>Bacilli</taxon>
        <taxon>Bacillales</taxon>
        <taxon>Paenibacillaceae</taxon>
        <taxon>Paenibacillus</taxon>
    </lineage>
</organism>
<evidence type="ECO:0000313" key="1">
    <source>
        <dbReference type="EMBL" id="MBP1936135.1"/>
    </source>
</evidence>
<evidence type="ECO:0008006" key="3">
    <source>
        <dbReference type="Google" id="ProtNLM"/>
    </source>
</evidence>
<dbReference type="EMBL" id="JAGGKP010000001">
    <property type="protein sequence ID" value="MBP1936135.1"/>
    <property type="molecule type" value="Genomic_DNA"/>
</dbReference>
<sequence>MVEPQTVSSFVLRFSAVESGAFEQQWRIRVTHVQGEDEIVVHTLPDAMKFIEHILQRR</sequence>
<keyword evidence="2" id="KW-1185">Reference proteome</keyword>
<name>A0ABS4H0T4_9BACL</name>